<organism evidence="3 4">
    <name type="scientific">Heterodera trifolii</name>
    <dbReference type="NCBI Taxonomy" id="157864"/>
    <lineage>
        <taxon>Eukaryota</taxon>
        <taxon>Metazoa</taxon>
        <taxon>Ecdysozoa</taxon>
        <taxon>Nematoda</taxon>
        <taxon>Chromadorea</taxon>
        <taxon>Rhabditida</taxon>
        <taxon>Tylenchina</taxon>
        <taxon>Tylenchomorpha</taxon>
        <taxon>Tylenchoidea</taxon>
        <taxon>Heteroderidae</taxon>
        <taxon>Heteroderinae</taxon>
        <taxon>Heterodera</taxon>
    </lineage>
</organism>
<dbReference type="EMBL" id="JBICBT010000362">
    <property type="protein sequence ID" value="KAL3115909.1"/>
    <property type="molecule type" value="Genomic_DNA"/>
</dbReference>
<evidence type="ECO:0000256" key="1">
    <source>
        <dbReference type="SAM" id="MobiDB-lite"/>
    </source>
</evidence>
<dbReference type="Proteomes" id="UP001620626">
    <property type="component" value="Unassembled WGS sequence"/>
</dbReference>
<name>A0ABD2LL61_9BILA</name>
<evidence type="ECO:0000256" key="2">
    <source>
        <dbReference type="SAM" id="Phobius"/>
    </source>
</evidence>
<feature type="region of interest" description="Disordered" evidence="1">
    <location>
        <begin position="41"/>
        <end position="103"/>
    </location>
</feature>
<dbReference type="Gene3D" id="2.60.40.1730">
    <property type="entry name" value="tricorn interacting facor f3 domain"/>
    <property type="match status" value="1"/>
</dbReference>
<evidence type="ECO:0000313" key="3">
    <source>
        <dbReference type="EMBL" id="KAL3115909.1"/>
    </source>
</evidence>
<evidence type="ECO:0000313" key="4">
    <source>
        <dbReference type="Proteomes" id="UP001620626"/>
    </source>
</evidence>
<sequence>MSQKRANTLPLVVILCLALIMIGATALFIWLKSSGEEKDAPTMAFESREKVPTEDGGMAQMGEETTTAGRRTTDADTTEMTTRQGTDAARGTEATSTVGSTRAETKTMEEQVGNSHVQPAHAPMCDEWTTGRSDECAAEEGSIASPVKHGEEEVGSETDPLDWLRPFEYSLNLSLSSDDVQQPSFSMDMQLSILVELNRDTSVIPLHCGSEVDIVEEVRIWSCSAEAFVCVRSMTRLPASSLLLLHLSRPLSASSLLRVQFPLVRVSLSAPNDALFVHVPSRWERHRPWMIGSQFALAGGVRKLFPSIDSPHARAVLRLCLTHSKQTIARSNAPLAFLRDGSLSSSVSSSASALPPPLPFRASAIRRPFRPLNSLSFSSATFPHIELFIGAHLNPSDYEWAIEESRKTIGRMGRMTGIEYPLEKLTLVSSPLQTGNDAIGALGLAQIRDSWMEYPKFVHTHELLIGQLIRQWTSNVLSLCDQCLQNGFGLYLEWLVGSEQLGVETNAEFDRRLGEVRDRLMGGNAKTEGPKECAERMAVVLHMLERTFGAQNITNFVSLLFRRYGWAPRCTSTAELSKLFTTTVGMPEAQRVFDSFLRPSVSSPSQIPLVHISVRPAFSLLRFSQFSSPNVSSHLSIPIEIVDDTLKSVRLVLNTSQLDVPFVVSSFAVAQPKSTFARFVYNAENYAKLAKCIRKGQKQSDECPAISESMLKNVWDDLCW</sequence>
<keyword evidence="2" id="KW-0472">Membrane</keyword>
<protein>
    <recommendedName>
        <fullName evidence="5">Membrane-associated protein</fullName>
    </recommendedName>
</protein>
<keyword evidence="2" id="KW-1133">Transmembrane helix</keyword>
<dbReference type="InterPro" id="IPR050344">
    <property type="entry name" value="Peptidase_M1_aminopeptidases"/>
</dbReference>
<keyword evidence="2" id="KW-0812">Transmembrane</keyword>
<feature type="compositionally biased region" description="Basic and acidic residues" evidence="1">
    <location>
        <begin position="41"/>
        <end position="53"/>
    </location>
</feature>
<evidence type="ECO:0008006" key="5">
    <source>
        <dbReference type="Google" id="ProtNLM"/>
    </source>
</evidence>
<dbReference type="SUPFAM" id="SSF63737">
    <property type="entry name" value="Leukotriene A4 hydrolase N-terminal domain"/>
    <property type="match status" value="1"/>
</dbReference>
<dbReference type="PANTHER" id="PTHR11533">
    <property type="entry name" value="PROTEASE M1 ZINC METALLOPROTEASE"/>
    <property type="match status" value="1"/>
</dbReference>
<reference evidence="3 4" key="1">
    <citation type="submission" date="2024-10" db="EMBL/GenBank/DDBJ databases">
        <authorList>
            <person name="Kim D."/>
        </authorList>
    </citation>
    <scope>NUCLEOTIDE SEQUENCE [LARGE SCALE GENOMIC DNA]</scope>
    <source>
        <strain evidence="3">BH-2024</strain>
    </source>
</reference>
<dbReference type="InterPro" id="IPR027268">
    <property type="entry name" value="Peptidase_M4/M1_CTD_sf"/>
</dbReference>
<dbReference type="PANTHER" id="PTHR11533:SF294">
    <property type="entry name" value="THYROTROPIN-RELEASING HORMONE-DEGRADING ECTOENZYME"/>
    <property type="match status" value="1"/>
</dbReference>
<proteinExistence type="predicted"/>
<comment type="caution">
    <text evidence="3">The sequence shown here is derived from an EMBL/GenBank/DDBJ whole genome shotgun (WGS) entry which is preliminary data.</text>
</comment>
<dbReference type="InterPro" id="IPR042097">
    <property type="entry name" value="Aminopeptidase_N-like_N_sf"/>
</dbReference>
<gene>
    <name evidence="3" type="ORF">niasHT_007209</name>
</gene>
<dbReference type="AlphaFoldDB" id="A0ABD2LL61"/>
<feature type="compositionally biased region" description="Polar residues" evidence="1">
    <location>
        <begin position="93"/>
        <end position="102"/>
    </location>
</feature>
<dbReference type="Gene3D" id="1.10.390.10">
    <property type="entry name" value="Neutral Protease Domain 2"/>
    <property type="match status" value="1"/>
</dbReference>
<feature type="transmembrane region" description="Helical" evidence="2">
    <location>
        <begin position="12"/>
        <end position="31"/>
    </location>
</feature>
<keyword evidence="4" id="KW-1185">Reference proteome</keyword>
<accession>A0ABD2LL61</accession>